<dbReference type="PANTHER" id="PTHR14568">
    <property type="entry name" value="TRANSMEMBRANE SUPERFAMILY 6 MEMBER 1/2"/>
    <property type="match status" value="1"/>
</dbReference>
<evidence type="ECO:0000256" key="2">
    <source>
        <dbReference type="ARBA" id="ARBA00022692"/>
    </source>
</evidence>
<keyword evidence="2 7" id="KW-0812">Transmembrane</keyword>
<dbReference type="GO" id="GO:0055088">
    <property type="term" value="P:lipid homeostasis"/>
    <property type="evidence" value="ECO:0007669"/>
    <property type="project" value="TreeGrafter"/>
</dbReference>
<proteinExistence type="inferred from homology"/>
<evidence type="ECO:0000256" key="3">
    <source>
        <dbReference type="ARBA" id="ARBA00022737"/>
    </source>
</evidence>
<evidence type="ECO:0000256" key="9">
    <source>
        <dbReference type="SAM" id="SignalP"/>
    </source>
</evidence>
<dbReference type="EMBL" id="JANPWB010000003">
    <property type="protein sequence ID" value="KAJ1202369.1"/>
    <property type="molecule type" value="Genomic_DNA"/>
</dbReference>
<evidence type="ECO:0000256" key="5">
    <source>
        <dbReference type="ARBA" id="ARBA00023136"/>
    </source>
</evidence>
<evidence type="ECO:0000256" key="8">
    <source>
        <dbReference type="SAM" id="Phobius"/>
    </source>
</evidence>
<dbReference type="InterPro" id="IPR033118">
    <property type="entry name" value="EXPERA"/>
</dbReference>
<organism evidence="11 12">
    <name type="scientific">Pleurodeles waltl</name>
    <name type="common">Iberian ribbed newt</name>
    <dbReference type="NCBI Taxonomy" id="8319"/>
    <lineage>
        <taxon>Eukaryota</taxon>
        <taxon>Metazoa</taxon>
        <taxon>Chordata</taxon>
        <taxon>Craniata</taxon>
        <taxon>Vertebrata</taxon>
        <taxon>Euteleostomi</taxon>
        <taxon>Amphibia</taxon>
        <taxon>Batrachia</taxon>
        <taxon>Caudata</taxon>
        <taxon>Salamandroidea</taxon>
        <taxon>Salamandridae</taxon>
        <taxon>Pleurodelinae</taxon>
        <taxon>Pleurodeles</taxon>
    </lineage>
</organism>
<dbReference type="InterPro" id="IPR047195">
    <property type="entry name" value="TM6SF1-like"/>
</dbReference>
<feature type="transmembrane region" description="Helical" evidence="8">
    <location>
        <begin position="104"/>
        <end position="131"/>
    </location>
</feature>
<comment type="similarity">
    <text evidence="6">Belongs to the TM6SF family.</text>
</comment>
<dbReference type="GO" id="GO:0019216">
    <property type="term" value="P:regulation of lipid metabolic process"/>
    <property type="evidence" value="ECO:0007669"/>
    <property type="project" value="TreeGrafter"/>
</dbReference>
<dbReference type="Pfam" id="PF26083">
    <property type="entry name" value="TM_Tm6sf2"/>
    <property type="match status" value="1"/>
</dbReference>
<dbReference type="InterPro" id="IPR059044">
    <property type="entry name" value="TM_Tm6sf1/2"/>
</dbReference>
<keyword evidence="9" id="KW-0732">Signal</keyword>
<feature type="domain" description="EXPERA" evidence="10">
    <location>
        <begin position="218"/>
        <end position="352"/>
    </location>
</feature>
<evidence type="ECO:0000313" key="12">
    <source>
        <dbReference type="Proteomes" id="UP001066276"/>
    </source>
</evidence>
<reference evidence="11" key="1">
    <citation type="journal article" date="2022" name="bioRxiv">
        <title>Sequencing and chromosome-scale assembly of the giantPleurodeles waltlgenome.</title>
        <authorList>
            <person name="Brown T."/>
            <person name="Elewa A."/>
            <person name="Iarovenko S."/>
            <person name="Subramanian E."/>
            <person name="Araus A.J."/>
            <person name="Petzold A."/>
            <person name="Susuki M."/>
            <person name="Suzuki K.-i.T."/>
            <person name="Hayashi T."/>
            <person name="Toyoda A."/>
            <person name="Oliveira C."/>
            <person name="Osipova E."/>
            <person name="Leigh N.D."/>
            <person name="Simon A."/>
            <person name="Yun M.H."/>
        </authorList>
    </citation>
    <scope>NUCLEOTIDE SEQUENCE</scope>
    <source>
        <strain evidence="11">20211129_DDA</strain>
        <tissue evidence="11">Liver</tissue>
    </source>
</reference>
<keyword evidence="4 7" id="KW-1133">Transmembrane helix</keyword>
<dbReference type="AlphaFoldDB" id="A0AAV7VL82"/>
<dbReference type="Pfam" id="PF05241">
    <property type="entry name" value="EBP"/>
    <property type="match status" value="1"/>
</dbReference>
<comment type="caution">
    <text evidence="11">The sequence shown here is derived from an EMBL/GenBank/DDBJ whole genome shotgun (WGS) entry which is preliminary data.</text>
</comment>
<comment type="subcellular location">
    <subcellularLocation>
        <location evidence="1">Endomembrane system</location>
        <topology evidence="1">Multi-pass membrane protein</topology>
    </subcellularLocation>
</comment>
<sequence length="377" mass="42181">MAPSGPLPTGVFLLSLTAFLICCRVNSMVSLSDPSAIALTGVAVLLGLFAAAYVQSQGTASHDPLYYGFAVFAFTGVVDLIIWLEQDGYICGFMEFYMREGEPYLRTSYGIIVCLWDGTVHYLLYLAIASAIIGRRSYRSLDLYWLGCLMMTLLVLLPGNVIGKFGTELRLSFLLNVACVLLPIWAGMRMFREPRTTVYNSAEKAAEEQRRGLLLHPLDLALMLYLVIAVGFPLFRGLVVLDCPSDCGFDYIYQYESYLKDPVVYPKMQMLVSMFYALPVFCLCMYGLVQPSCTWMLDWTLVLTGAIAQAQFSHVGASLHRRTPYTYGVPAENWWLFLVANVLYALGPHLLAYRCLRRTGFFVSTAPGVQDSDKKQK</sequence>
<evidence type="ECO:0000256" key="6">
    <source>
        <dbReference type="ARBA" id="ARBA00034760"/>
    </source>
</evidence>
<dbReference type="GO" id="GO:0033116">
    <property type="term" value="C:endoplasmic reticulum-Golgi intermediate compartment membrane"/>
    <property type="evidence" value="ECO:0007669"/>
    <property type="project" value="TreeGrafter"/>
</dbReference>
<accession>A0AAV7VL82</accession>
<feature type="chain" id="PRO_5044012248" description="EXPERA domain-containing protein" evidence="9">
    <location>
        <begin position="28"/>
        <end position="377"/>
    </location>
</feature>
<name>A0AAV7VL82_PLEWA</name>
<feature type="transmembrane region" description="Helical" evidence="8">
    <location>
        <begin position="37"/>
        <end position="54"/>
    </location>
</feature>
<evidence type="ECO:0000256" key="7">
    <source>
        <dbReference type="PROSITE-ProRule" id="PRU01087"/>
    </source>
</evidence>
<dbReference type="CDD" id="cd21106">
    <property type="entry name" value="TM6SF1-like"/>
    <property type="match status" value="1"/>
</dbReference>
<evidence type="ECO:0000256" key="4">
    <source>
        <dbReference type="ARBA" id="ARBA00022989"/>
    </source>
</evidence>
<dbReference type="GO" id="GO:0005789">
    <property type="term" value="C:endoplasmic reticulum membrane"/>
    <property type="evidence" value="ECO:0007669"/>
    <property type="project" value="TreeGrafter"/>
</dbReference>
<evidence type="ECO:0000313" key="11">
    <source>
        <dbReference type="EMBL" id="KAJ1202369.1"/>
    </source>
</evidence>
<dbReference type="PROSITE" id="PS51751">
    <property type="entry name" value="EXPERA"/>
    <property type="match status" value="2"/>
</dbReference>
<keyword evidence="3" id="KW-0677">Repeat</keyword>
<dbReference type="Proteomes" id="UP001066276">
    <property type="component" value="Chromosome 2_1"/>
</dbReference>
<feature type="transmembrane region" description="Helical" evidence="8">
    <location>
        <begin position="169"/>
        <end position="191"/>
    </location>
</feature>
<gene>
    <name evidence="11" type="ORF">NDU88_006169</name>
</gene>
<feature type="transmembrane region" description="Helical" evidence="8">
    <location>
        <begin position="66"/>
        <end position="84"/>
    </location>
</feature>
<protein>
    <recommendedName>
        <fullName evidence="10">EXPERA domain-containing protein</fullName>
    </recommendedName>
</protein>
<feature type="transmembrane region" description="Helical" evidence="8">
    <location>
        <begin position="143"/>
        <end position="163"/>
    </location>
</feature>
<feature type="domain" description="EXPERA" evidence="10">
    <location>
        <begin position="62"/>
        <end position="187"/>
    </location>
</feature>
<evidence type="ECO:0000256" key="1">
    <source>
        <dbReference type="ARBA" id="ARBA00004127"/>
    </source>
</evidence>
<feature type="transmembrane region" description="Helical" evidence="8">
    <location>
        <begin position="334"/>
        <end position="353"/>
    </location>
</feature>
<feature type="signal peptide" evidence="9">
    <location>
        <begin position="1"/>
        <end position="27"/>
    </location>
</feature>
<keyword evidence="12" id="KW-1185">Reference proteome</keyword>
<feature type="transmembrane region" description="Helical" evidence="8">
    <location>
        <begin position="268"/>
        <end position="289"/>
    </location>
</feature>
<feature type="transmembrane region" description="Helical" evidence="8">
    <location>
        <begin position="212"/>
        <end position="235"/>
    </location>
</feature>
<evidence type="ECO:0000259" key="10">
    <source>
        <dbReference type="PROSITE" id="PS51751"/>
    </source>
</evidence>
<dbReference type="PANTHER" id="PTHR14568:SF9">
    <property type="entry name" value="TRANSMEMBRANE 6 SUPERFAMILY MEMBER 2"/>
    <property type="match status" value="1"/>
</dbReference>
<keyword evidence="5 7" id="KW-0472">Membrane</keyword>